<evidence type="ECO:0000256" key="15">
    <source>
        <dbReference type="ARBA" id="ARBA00023134"/>
    </source>
</evidence>
<name>A0A4Y8L2J1_9BACT</name>
<evidence type="ECO:0000256" key="12">
    <source>
        <dbReference type="ARBA" id="ARBA00022741"/>
    </source>
</evidence>
<evidence type="ECO:0000256" key="9">
    <source>
        <dbReference type="ARBA" id="ARBA00012523"/>
    </source>
</evidence>
<dbReference type="EMBL" id="SOML01000004">
    <property type="protein sequence ID" value="TFD96773.1"/>
    <property type="molecule type" value="Genomic_DNA"/>
</dbReference>
<dbReference type="GO" id="GO:0009236">
    <property type="term" value="P:cobalamin biosynthetic process"/>
    <property type="evidence" value="ECO:0007669"/>
    <property type="project" value="UniProtKB-UniPathway"/>
</dbReference>
<dbReference type="GO" id="GO:0005525">
    <property type="term" value="F:GTP binding"/>
    <property type="evidence" value="ECO:0007669"/>
    <property type="project" value="UniProtKB-KW"/>
</dbReference>
<evidence type="ECO:0000256" key="7">
    <source>
        <dbReference type="ARBA" id="ARBA00007490"/>
    </source>
</evidence>
<dbReference type="GO" id="GO:0008820">
    <property type="term" value="F:cobinamide phosphate guanylyltransferase activity"/>
    <property type="evidence" value="ECO:0007669"/>
    <property type="project" value="UniProtKB-EC"/>
</dbReference>
<dbReference type="OrthoDB" id="9799422at2"/>
<keyword evidence="12 19" id="KW-0547">Nucleotide-binding</keyword>
<evidence type="ECO:0000256" key="5">
    <source>
        <dbReference type="ARBA" id="ARBA00004692"/>
    </source>
</evidence>
<keyword evidence="15 19" id="KW-0342">GTP-binding</keyword>
<comment type="caution">
    <text evidence="20">The sequence shown here is derived from an EMBL/GenBank/DDBJ whole genome shotgun (WGS) entry which is preliminary data.</text>
</comment>
<dbReference type="InterPro" id="IPR003203">
    <property type="entry name" value="CobU/CobP"/>
</dbReference>
<evidence type="ECO:0000256" key="6">
    <source>
        <dbReference type="ARBA" id="ARBA00005159"/>
    </source>
</evidence>
<evidence type="ECO:0000313" key="20">
    <source>
        <dbReference type="EMBL" id="TFD96773.1"/>
    </source>
</evidence>
<dbReference type="EC" id="2.7.1.156" evidence="8"/>
<dbReference type="GO" id="GO:0043752">
    <property type="term" value="F:adenosylcobinamide kinase activity"/>
    <property type="evidence" value="ECO:0007669"/>
    <property type="project" value="UniProtKB-EC"/>
</dbReference>
<dbReference type="PANTHER" id="PTHR34848:SF1">
    <property type="entry name" value="BIFUNCTIONAL ADENOSYLCOBALAMIN BIOSYNTHESIS PROTEIN COBU"/>
    <property type="match status" value="1"/>
</dbReference>
<feature type="active site" description="GMP-histidine intermediate" evidence="18">
    <location>
        <position position="51"/>
    </location>
</feature>
<reference evidence="20 21" key="1">
    <citation type="submission" date="2019-03" db="EMBL/GenBank/DDBJ databases">
        <title>San Antonio Military Medical Center submission to MRSN (WRAIR), pending publication.</title>
        <authorList>
            <person name="Blyth D.M."/>
            <person name="Mccarthy S.L."/>
            <person name="Schall S.E."/>
            <person name="Stam J.A."/>
            <person name="Ong A.C."/>
            <person name="Mcgann P.T."/>
        </authorList>
    </citation>
    <scope>NUCLEOTIDE SEQUENCE [LARGE SCALE GENOMIC DNA]</scope>
    <source>
        <strain evidence="20 21">MRSN571793</strain>
    </source>
</reference>
<dbReference type="PANTHER" id="PTHR34848">
    <property type="match status" value="1"/>
</dbReference>
<keyword evidence="14" id="KW-0067">ATP-binding</keyword>
<evidence type="ECO:0000256" key="3">
    <source>
        <dbReference type="ARBA" id="ARBA00001522"/>
    </source>
</evidence>
<dbReference type="Proteomes" id="UP000297861">
    <property type="component" value="Unassembled WGS sequence"/>
</dbReference>
<protein>
    <recommendedName>
        <fullName evidence="16">Adenosylcobinamide kinase</fullName>
        <ecNumber evidence="8">2.7.1.156</ecNumber>
        <ecNumber evidence="9">2.7.7.62</ecNumber>
    </recommendedName>
    <alternativeName>
        <fullName evidence="17">Adenosylcobinamide-phosphate guanylyltransferase</fullName>
    </alternativeName>
</protein>
<evidence type="ECO:0000256" key="19">
    <source>
        <dbReference type="PIRSR" id="PIRSR006135-2"/>
    </source>
</evidence>
<feature type="binding site" evidence="19">
    <location>
        <begin position="10"/>
        <end position="17"/>
    </location>
    <ligand>
        <name>GTP</name>
        <dbReference type="ChEBI" id="CHEBI:37565"/>
    </ligand>
</feature>
<dbReference type="CDD" id="cd00544">
    <property type="entry name" value="CobU"/>
    <property type="match status" value="1"/>
</dbReference>
<evidence type="ECO:0000256" key="1">
    <source>
        <dbReference type="ARBA" id="ARBA00000312"/>
    </source>
</evidence>
<evidence type="ECO:0000313" key="21">
    <source>
        <dbReference type="Proteomes" id="UP000297861"/>
    </source>
</evidence>
<dbReference type="Gene3D" id="3.40.50.300">
    <property type="entry name" value="P-loop containing nucleotide triphosphate hydrolases"/>
    <property type="match status" value="1"/>
</dbReference>
<dbReference type="STRING" id="1121485.GCA_000426485_02141"/>
<evidence type="ECO:0000256" key="18">
    <source>
        <dbReference type="PIRSR" id="PIRSR006135-1"/>
    </source>
</evidence>
<keyword evidence="21" id="KW-1185">Reference proteome</keyword>
<dbReference type="SUPFAM" id="SSF52540">
    <property type="entry name" value="P-loop containing nucleoside triphosphate hydrolases"/>
    <property type="match status" value="1"/>
</dbReference>
<evidence type="ECO:0000256" key="16">
    <source>
        <dbReference type="ARBA" id="ARBA00029570"/>
    </source>
</evidence>
<proteinExistence type="inferred from homology"/>
<feature type="binding site" evidence="19">
    <location>
        <position position="63"/>
    </location>
    <ligand>
        <name>GTP</name>
        <dbReference type="ChEBI" id="CHEBI:37565"/>
    </ligand>
</feature>
<sequence length="170" mass="19545">MSKKIILITGGQRSGKSSYAEKLALSLSDNPIYLATSRIWDDEHRKRIEHHQANRGPEWTNIEEEKYLSKVAVANRVVLIDCVTLWSTNFFFDNESDVKFSLEQIKSEFDKFILQDGYFIFVTNEIGLGGTSENKIQRLFTDLQGWVNQYIAVKADEVYLMVSGIPMKVK</sequence>
<dbReference type="EC" id="2.7.7.62" evidence="9"/>
<dbReference type="NCBIfam" id="NF004469">
    <property type="entry name" value="PRK05800.1"/>
    <property type="match status" value="1"/>
</dbReference>
<organism evidence="20 21">
    <name type="scientific">Dysgonomonas capnocytophagoides</name>
    <dbReference type="NCBI Taxonomy" id="45254"/>
    <lineage>
        <taxon>Bacteria</taxon>
        <taxon>Pseudomonadati</taxon>
        <taxon>Bacteroidota</taxon>
        <taxon>Bacteroidia</taxon>
        <taxon>Bacteroidales</taxon>
        <taxon>Dysgonomonadaceae</taxon>
        <taxon>Dysgonomonas</taxon>
    </lineage>
</organism>
<evidence type="ECO:0000256" key="10">
    <source>
        <dbReference type="ARBA" id="ARBA00022573"/>
    </source>
</evidence>
<evidence type="ECO:0000256" key="14">
    <source>
        <dbReference type="ARBA" id="ARBA00022840"/>
    </source>
</evidence>
<dbReference type="GO" id="GO:0005524">
    <property type="term" value="F:ATP binding"/>
    <property type="evidence" value="ECO:0007669"/>
    <property type="project" value="UniProtKB-KW"/>
</dbReference>
<evidence type="ECO:0000256" key="13">
    <source>
        <dbReference type="ARBA" id="ARBA00022777"/>
    </source>
</evidence>
<comment type="catalytic activity">
    <reaction evidence="3">
        <text>adenosylcob(III)inamide + GTP = adenosylcob(III)inamide phosphate + GDP + H(+)</text>
        <dbReference type="Rhea" id="RHEA:15765"/>
        <dbReference type="ChEBI" id="CHEBI:2480"/>
        <dbReference type="ChEBI" id="CHEBI:15378"/>
        <dbReference type="ChEBI" id="CHEBI:37565"/>
        <dbReference type="ChEBI" id="CHEBI:58189"/>
        <dbReference type="ChEBI" id="CHEBI:58502"/>
        <dbReference type="EC" id="2.7.1.156"/>
    </reaction>
</comment>
<comment type="pathway">
    <text evidence="6">Cofactor biosynthesis; adenosylcobalamin biosynthesis; adenosylcobalamin from cob(II)yrinate a,c-diamide: step 5/7.</text>
</comment>
<comment type="catalytic activity">
    <reaction evidence="1">
        <text>adenosylcob(III)inamide + ATP = adenosylcob(III)inamide phosphate + ADP + H(+)</text>
        <dbReference type="Rhea" id="RHEA:15769"/>
        <dbReference type="ChEBI" id="CHEBI:2480"/>
        <dbReference type="ChEBI" id="CHEBI:15378"/>
        <dbReference type="ChEBI" id="CHEBI:30616"/>
        <dbReference type="ChEBI" id="CHEBI:58502"/>
        <dbReference type="ChEBI" id="CHEBI:456216"/>
        <dbReference type="EC" id="2.7.1.156"/>
    </reaction>
</comment>
<comment type="similarity">
    <text evidence="7">Belongs to the CobU/CobP family.</text>
</comment>
<feature type="binding site" evidence="19">
    <location>
        <begin position="35"/>
        <end position="37"/>
    </location>
    <ligand>
        <name>GTP</name>
        <dbReference type="ChEBI" id="CHEBI:37565"/>
    </ligand>
</feature>
<comment type="pathway">
    <text evidence="5">Cofactor biosynthesis; adenosylcobalamin biosynthesis; adenosylcobalamin from cob(II)yrinate a,c-diamide: step 6/7.</text>
</comment>
<dbReference type="InterPro" id="IPR027417">
    <property type="entry name" value="P-loop_NTPase"/>
</dbReference>
<dbReference type="PIRSF" id="PIRSF006135">
    <property type="entry name" value="CobU"/>
    <property type="match status" value="1"/>
</dbReference>
<keyword evidence="10" id="KW-0169">Cobalamin biosynthesis</keyword>
<evidence type="ECO:0000256" key="4">
    <source>
        <dbReference type="ARBA" id="ARBA00003889"/>
    </source>
</evidence>
<comment type="function">
    <text evidence="4">Catalyzes ATP-dependent phosphorylation of adenosylcobinamide and addition of GMP to adenosylcobinamide phosphate.</text>
</comment>
<evidence type="ECO:0000256" key="17">
    <source>
        <dbReference type="ARBA" id="ARBA00030571"/>
    </source>
</evidence>
<keyword evidence="13 20" id="KW-0418">Kinase</keyword>
<evidence type="ECO:0000256" key="2">
    <source>
        <dbReference type="ARBA" id="ARBA00000711"/>
    </source>
</evidence>
<keyword evidence="20" id="KW-0548">Nucleotidyltransferase</keyword>
<feature type="binding site" evidence="19">
    <location>
        <position position="81"/>
    </location>
    <ligand>
        <name>GTP</name>
        <dbReference type="ChEBI" id="CHEBI:37565"/>
    </ligand>
</feature>
<evidence type="ECO:0000256" key="11">
    <source>
        <dbReference type="ARBA" id="ARBA00022679"/>
    </source>
</evidence>
<evidence type="ECO:0000256" key="8">
    <source>
        <dbReference type="ARBA" id="ARBA00012016"/>
    </source>
</evidence>
<dbReference type="Pfam" id="PF02283">
    <property type="entry name" value="CobU"/>
    <property type="match status" value="1"/>
</dbReference>
<accession>A0A4Y8L2J1</accession>
<keyword evidence="11 20" id="KW-0808">Transferase</keyword>
<dbReference type="AlphaFoldDB" id="A0A4Y8L2J1"/>
<comment type="catalytic activity">
    <reaction evidence="2">
        <text>adenosylcob(III)inamide phosphate + GTP + H(+) = adenosylcob(III)inamide-GDP + diphosphate</text>
        <dbReference type="Rhea" id="RHEA:22712"/>
        <dbReference type="ChEBI" id="CHEBI:15378"/>
        <dbReference type="ChEBI" id="CHEBI:33019"/>
        <dbReference type="ChEBI" id="CHEBI:37565"/>
        <dbReference type="ChEBI" id="CHEBI:58502"/>
        <dbReference type="ChEBI" id="CHEBI:60487"/>
        <dbReference type="EC" id="2.7.7.62"/>
    </reaction>
</comment>
<gene>
    <name evidence="20" type="primary">cobU</name>
    <name evidence="20" type="ORF">E2605_08105</name>
</gene>
<dbReference type="RefSeq" id="WP_134436073.1">
    <property type="nucleotide sequence ID" value="NZ_JAWZLG010000022.1"/>
</dbReference>
<dbReference type="UniPathway" id="UPA00148">
    <property type="reaction ID" value="UER00236"/>
</dbReference>